<feature type="transmembrane region" description="Helical" evidence="2">
    <location>
        <begin position="60"/>
        <end position="85"/>
    </location>
</feature>
<name>A0A839R0X6_9MICO</name>
<evidence type="ECO:0000256" key="1">
    <source>
        <dbReference type="SAM" id="MobiDB-lite"/>
    </source>
</evidence>
<keyword evidence="2" id="KW-0472">Membrane</keyword>
<evidence type="ECO:0000313" key="5">
    <source>
        <dbReference type="Proteomes" id="UP000568050"/>
    </source>
</evidence>
<keyword evidence="2" id="KW-1133">Transmembrane helix</keyword>
<feature type="transmembrane region" description="Helical" evidence="2">
    <location>
        <begin position="111"/>
        <end position="132"/>
    </location>
</feature>
<feature type="domain" description="Phage shock protein PspC N-terminal" evidence="3">
    <location>
        <begin position="35"/>
        <end position="87"/>
    </location>
</feature>
<organism evidence="4 5">
    <name type="scientific">Helcobacillus massiliensis</name>
    <dbReference type="NCBI Taxonomy" id="521392"/>
    <lineage>
        <taxon>Bacteria</taxon>
        <taxon>Bacillati</taxon>
        <taxon>Actinomycetota</taxon>
        <taxon>Actinomycetes</taxon>
        <taxon>Micrococcales</taxon>
        <taxon>Dermabacteraceae</taxon>
        <taxon>Helcobacillus</taxon>
    </lineage>
</organism>
<dbReference type="Pfam" id="PF04024">
    <property type="entry name" value="PspC"/>
    <property type="match status" value="1"/>
</dbReference>
<accession>A0A839R0X6</accession>
<feature type="transmembrane region" description="Helical" evidence="2">
    <location>
        <begin position="294"/>
        <end position="313"/>
    </location>
</feature>
<dbReference type="RefSeq" id="WP_221187294.1">
    <property type="nucleotide sequence ID" value="NZ_CBCSFZ010000013.1"/>
</dbReference>
<keyword evidence="5" id="KW-1185">Reference proteome</keyword>
<evidence type="ECO:0000256" key="2">
    <source>
        <dbReference type="SAM" id="Phobius"/>
    </source>
</evidence>
<sequence length="456" mass="48050">MAEPHDDGSRSVFDTVIAPPRSLTPRDRALRYGVVRRPGGGFVGGVCLALADGFGLPTRLVRACAVLLGILGIGPLIYLILLILLPRQLPGSRFDTPLQALRRRRPQPGDLVIAAAIPPAVILAGLAVWAYIRWFVLALAFLLPLLLVLLAIVVVGGWQSSRARSAYIVGQLGARAGILTEHELADLVGRLRRDAPLAWGADADPRATGRADATTDPGGRPTDPRTSTVLFAIAALTGIAAFSILSLFPHLAPTLNPDGPLAFIGRIGAGASATLALTGAALIVLGLRGRTDTRLVVLGTVCAVALAGSVMWVRLTDSRHQDPVVVSVAEYEPGTVVPCSPGGPRDWSTPVVLDMSALPPPPDPAEAEAQWRAKNPSAPAAESPQLAMRVVCDRPVGDVTVIMPKHSWDVGSDITTGMGRQRGTEHRGTDAWNPSAVQVRVIGRLGVGDVTWKEAR</sequence>
<evidence type="ECO:0000259" key="3">
    <source>
        <dbReference type="Pfam" id="PF04024"/>
    </source>
</evidence>
<evidence type="ECO:0000313" key="4">
    <source>
        <dbReference type="EMBL" id="MBB3023467.1"/>
    </source>
</evidence>
<dbReference type="EMBL" id="JACHWP010000005">
    <property type="protein sequence ID" value="MBB3023467.1"/>
    <property type="molecule type" value="Genomic_DNA"/>
</dbReference>
<dbReference type="InterPro" id="IPR007168">
    <property type="entry name" value="Phageshock_PspC_N"/>
</dbReference>
<reference evidence="4 5" key="1">
    <citation type="submission" date="2020-08" db="EMBL/GenBank/DDBJ databases">
        <title>Sequencing the genomes of 1000 actinobacteria strains.</title>
        <authorList>
            <person name="Klenk H.-P."/>
        </authorList>
    </citation>
    <scope>NUCLEOTIDE SEQUENCE [LARGE SCALE GENOMIC DNA]</scope>
    <source>
        <strain evidence="4 5">DSM 23040</strain>
    </source>
</reference>
<gene>
    <name evidence="4" type="ORF">FHX50_001762</name>
</gene>
<dbReference type="AlphaFoldDB" id="A0A839R0X6"/>
<comment type="caution">
    <text evidence="4">The sequence shown here is derived from an EMBL/GenBank/DDBJ whole genome shotgun (WGS) entry which is preliminary data.</text>
</comment>
<protein>
    <submittedName>
        <fullName evidence="4">Phage shock protein PspC (Stress-responsive transcriptional regulator)</fullName>
    </submittedName>
</protein>
<feature type="transmembrane region" description="Helical" evidence="2">
    <location>
        <begin position="229"/>
        <end position="251"/>
    </location>
</feature>
<proteinExistence type="predicted"/>
<dbReference type="Proteomes" id="UP000568050">
    <property type="component" value="Unassembled WGS sequence"/>
</dbReference>
<keyword evidence="2" id="KW-0812">Transmembrane</keyword>
<feature type="region of interest" description="Disordered" evidence="1">
    <location>
        <begin position="202"/>
        <end position="223"/>
    </location>
</feature>
<feature type="transmembrane region" description="Helical" evidence="2">
    <location>
        <begin position="138"/>
        <end position="158"/>
    </location>
</feature>
<feature type="transmembrane region" description="Helical" evidence="2">
    <location>
        <begin position="263"/>
        <end position="287"/>
    </location>
</feature>